<evidence type="ECO:0000259" key="2">
    <source>
        <dbReference type="Pfam" id="PF02517"/>
    </source>
</evidence>
<dbReference type="KEGG" id="mfy:HH212_02620"/>
<organism evidence="3 4">
    <name type="scientific">Massilia forsythiae</name>
    <dbReference type="NCBI Taxonomy" id="2728020"/>
    <lineage>
        <taxon>Bacteria</taxon>
        <taxon>Pseudomonadati</taxon>
        <taxon>Pseudomonadota</taxon>
        <taxon>Betaproteobacteria</taxon>
        <taxon>Burkholderiales</taxon>
        <taxon>Oxalobacteraceae</taxon>
        <taxon>Telluria group</taxon>
        <taxon>Massilia</taxon>
    </lineage>
</organism>
<dbReference type="GO" id="GO:0004175">
    <property type="term" value="F:endopeptidase activity"/>
    <property type="evidence" value="ECO:0007669"/>
    <property type="project" value="UniProtKB-ARBA"/>
</dbReference>
<keyword evidence="3" id="KW-0378">Hydrolase</keyword>
<evidence type="ECO:0000313" key="4">
    <source>
        <dbReference type="Proteomes" id="UP000502415"/>
    </source>
</evidence>
<keyword evidence="3" id="KW-0645">Protease</keyword>
<dbReference type="GO" id="GO:0080120">
    <property type="term" value="P:CAAX-box protein maturation"/>
    <property type="evidence" value="ECO:0007669"/>
    <property type="project" value="UniProtKB-ARBA"/>
</dbReference>
<accession>A0A7Z2ZRD9</accession>
<keyword evidence="3" id="KW-0482">Metalloprotease</keyword>
<keyword evidence="1" id="KW-0472">Membrane</keyword>
<protein>
    <submittedName>
        <fullName evidence="3">CPBP family intramembrane metalloprotease</fullName>
    </submittedName>
</protein>
<evidence type="ECO:0000313" key="3">
    <source>
        <dbReference type="EMBL" id="QJD99063.1"/>
    </source>
</evidence>
<feature type="transmembrane region" description="Helical" evidence="1">
    <location>
        <begin position="190"/>
        <end position="206"/>
    </location>
</feature>
<name>A0A7Z2ZRD9_9BURK</name>
<dbReference type="InterPro" id="IPR003675">
    <property type="entry name" value="Rce1/LyrA-like_dom"/>
</dbReference>
<keyword evidence="1" id="KW-1133">Transmembrane helix</keyword>
<reference evidence="3 4" key="1">
    <citation type="submission" date="2020-04" db="EMBL/GenBank/DDBJ databases">
        <title>Genome sequencing of novel species.</title>
        <authorList>
            <person name="Heo J."/>
            <person name="Kim S.-J."/>
            <person name="Kim J.-S."/>
            <person name="Hong S.-B."/>
            <person name="Kwon S.-W."/>
        </authorList>
    </citation>
    <scope>NUCLEOTIDE SEQUENCE [LARGE SCALE GENOMIC DNA]</scope>
    <source>
        <strain evidence="3 4">GN2-R2</strain>
    </source>
</reference>
<dbReference type="EMBL" id="CP051685">
    <property type="protein sequence ID" value="QJD99063.1"/>
    <property type="molecule type" value="Genomic_DNA"/>
</dbReference>
<feature type="transmembrane region" description="Helical" evidence="1">
    <location>
        <begin position="6"/>
        <end position="28"/>
    </location>
</feature>
<dbReference type="GO" id="GO:0006508">
    <property type="term" value="P:proteolysis"/>
    <property type="evidence" value="ECO:0007669"/>
    <property type="project" value="UniProtKB-KW"/>
</dbReference>
<sequence>MIATLLAPLLTFLLAFYLILIGPGLNLWRSLRPRAERPERTPMRRYWLMSRGVLVMLAVLAIAMAYNGHGLHDLGFDLPLSPAGAWGLLFAAVLMAGLVGAALVMEARQTPQARAESERKLLEAPFPWPNTTLETLAFAASMSLMTAAWEILYRGFLLLVLTPHTGLALAVVISALAYGIGHGYQNPKQFVGSIVSAFAFTLGYAFTHSLWWLIAIHVAVPLSMLPSVSKARRRQREASHLSMATLTVPGTALD</sequence>
<feature type="domain" description="CAAX prenyl protease 2/Lysostaphin resistance protein A-like" evidence="2">
    <location>
        <begin position="139"/>
        <end position="219"/>
    </location>
</feature>
<feature type="transmembrane region" description="Helical" evidence="1">
    <location>
        <begin position="155"/>
        <end position="178"/>
    </location>
</feature>
<dbReference type="Proteomes" id="UP000502415">
    <property type="component" value="Chromosome"/>
</dbReference>
<dbReference type="AlphaFoldDB" id="A0A7Z2ZRD9"/>
<dbReference type="Pfam" id="PF02517">
    <property type="entry name" value="Rce1-like"/>
    <property type="match status" value="1"/>
</dbReference>
<feature type="transmembrane region" description="Helical" evidence="1">
    <location>
        <begin position="86"/>
        <end position="105"/>
    </location>
</feature>
<gene>
    <name evidence="3" type="ORF">HH212_02620</name>
</gene>
<keyword evidence="1" id="KW-0812">Transmembrane</keyword>
<dbReference type="GO" id="GO:0008237">
    <property type="term" value="F:metallopeptidase activity"/>
    <property type="evidence" value="ECO:0007669"/>
    <property type="project" value="UniProtKB-KW"/>
</dbReference>
<feature type="transmembrane region" description="Helical" evidence="1">
    <location>
        <begin position="48"/>
        <end position="66"/>
    </location>
</feature>
<evidence type="ECO:0000256" key="1">
    <source>
        <dbReference type="SAM" id="Phobius"/>
    </source>
</evidence>
<keyword evidence="4" id="KW-1185">Reference proteome</keyword>
<dbReference type="RefSeq" id="WP_169433960.1">
    <property type="nucleotide sequence ID" value="NZ_CP051685.1"/>
</dbReference>
<proteinExistence type="predicted"/>